<accession>A0A4Q1JR81</accession>
<dbReference type="Gene3D" id="3.30.1330.60">
    <property type="entry name" value="OmpA-like domain"/>
    <property type="match status" value="1"/>
</dbReference>
<dbReference type="InterPro" id="IPR008969">
    <property type="entry name" value="CarboxyPept-like_regulatory"/>
</dbReference>
<proteinExistence type="predicted"/>
<feature type="signal peptide" evidence="1">
    <location>
        <begin position="1"/>
        <end position="24"/>
    </location>
</feature>
<dbReference type="Pfam" id="PF07676">
    <property type="entry name" value="PD40"/>
    <property type="match status" value="2"/>
</dbReference>
<dbReference type="Pfam" id="PF00691">
    <property type="entry name" value="OmpA"/>
    <property type="match status" value="1"/>
</dbReference>
<dbReference type="OrthoDB" id="1488841at2"/>
<dbReference type="InterPro" id="IPR036737">
    <property type="entry name" value="OmpA-like_sf"/>
</dbReference>
<dbReference type="Gene3D" id="2.60.40.1120">
    <property type="entry name" value="Carboxypeptidase-like, regulatory domain"/>
    <property type="match status" value="1"/>
</dbReference>
<sequence length="690" mass="79164">MNKKLLTTILIAFVFSISPIFVFAQDRDLEKGQHHFEKKEYSLAIPFLKEYIQNHNDKSVKRNLIYCYSETNQEDKALMLVKRMVNASNAEAIDYLNYASLLKKTHKYSEAKEWYIKYSKLNPYNEIVLQHIQACNLITEITDDSLYIAKPININTAQTDYATSLYKDGLVIVSGRPNKYSKQINKESRDCYFNLYYTKKLGSKYSIPKLLSEDLCTKYHEGSASFSSNEEFIYFTRNKGTVDVNGQDQLNIYMSRHSKGEWDKPELFQYAGDDYSTGHPSISKNGKLLFFISNMPGGYGGSDIYYCRKQGFTWGPPINLGPSVNTSGDEMFPYICEDGFLYFASNGHIGLGGLDIFKTTFEKNHWKYPVNIGFPFNSPKDDFAYMYDFKNKVGYFSSNRNGNDDVFEFKKNIAKLNTLRGVVSKIGSNKPIDSVAIFLVDRNIVLDKTYNNPDGSFKFNIFKDRKYSLIIQKKGFKTKRVLYFPQNLSKNKNIQIRLEESPWANIKAFVKNQFSSTPIQDAKVEVVNKTYKLSTSCMTDENGNFSMDVDTGNYYNLIVSKPGYFTTVLTNYTYDEIQSVDLIQTKGNQTIELRTSTFPNEGWLLKEITKGELNNVIEILNHNPDILIEIRASTKVDRGNRKNKELCLKRATEAMNYLISQGIPANRIEKKVIGFNTRSASLVVKLVDSF</sequence>
<dbReference type="InterPro" id="IPR011659">
    <property type="entry name" value="WD40"/>
</dbReference>
<dbReference type="EMBL" id="SAXA01000002">
    <property type="protein sequence ID" value="RXQ96821.1"/>
    <property type="molecule type" value="Genomic_DNA"/>
</dbReference>
<evidence type="ECO:0000313" key="3">
    <source>
        <dbReference type="EMBL" id="RXQ96821.1"/>
    </source>
</evidence>
<dbReference type="SUPFAM" id="SSF103088">
    <property type="entry name" value="OmpA-like"/>
    <property type="match status" value="1"/>
</dbReference>
<name>A0A4Q1JR81_9BACT</name>
<gene>
    <name evidence="3" type="ORF">EO244_04110</name>
</gene>
<evidence type="ECO:0000256" key="1">
    <source>
        <dbReference type="SAM" id="SignalP"/>
    </source>
</evidence>
<reference evidence="3 4" key="1">
    <citation type="submission" date="2019-01" db="EMBL/GenBank/DDBJ databases">
        <title>Ancylomarina salipaludis sp. nov., isolated from a salt marsh.</title>
        <authorList>
            <person name="Yoon J.-H."/>
        </authorList>
    </citation>
    <scope>NUCLEOTIDE SEQUENCE [LARGE SCALE GENOMIC DNA]</scope>
    <source>
        <strain evidence="3 4">SHSM-M15</strain>
    </source>
</reference>
<organism evidence="3 4">
    <name type="scientific">Ancylomarina salipaludis</name>
    <dbReference type="NCBI Taxonomy" id="2501299"/>
    <lineage>
        <taxon>Bacteria</taxon>
        <taxon>Pseudomonadati</taxon>
        <taxon>Bacteroidota</taxon>
        <taxon>Bacteroidia</taxon>
        <taxon>Marinilabiliales</taxon>
        <taxon>Marinifilaceae</taxon>
        <taxon>Ancylomarina</taxon>
    </lineage>
</organism>
<keyword evidence="4" id="KW-1185">Reference proteome</keyword>
<keyword evidence="1" id="KW-0732">Signal</keyword>
<dbReference type="SUPFAM" id="SSF82171">
    <property type="entry name" value="DPP6 N-terminal domain-like"/>
    <property type="match status" value="1"/>
</dbReference>
<dbReference type="SUPFAM" id="SSF48452">
    <property type="entry name" value="TPR-like"/>
    <property type="match status" value="1"/>
</dbReference>
<evidence type="ECO:0000259" key="2">
    <source>
        <dbReference type="Pfam" id="PF00691"/>
    </source>
</evidence>
<dbReference type="Gene3D" id="1.25.40.10">
    <property type="entry name" value="Tetratricopeptide repeat domain"/>
    <property type="match status" value="1"/>
</dbReference>
<feature type="chain" id="PRO_5020669470" description="OmpA-like domain-containing protein" evidence="1">
    <location>
        <begin position="25"/>
        <end position="690"/>
    </location>
</feature>
<dbReference type="InterPro" id="IPR006665">
    <property type="entry name" value="OmpA-like"/>
</dbReference>
<dbReference type="SUPFAM" id="SSF49464">
    <property type="entry name" value="Carboxypeptidase regulatory domain-like"/>
    <property type="match status" value="2"/>
</dbReference>
<evidence type="ECO:0000313" key="4">
    <source>
        <dbReference type="Proteomes" id="UP000289703"/>
    </source>
</evidence>
<dbReference type="Proteomes" id="UP000289703">
    <property type="component" value="Unassembled WGS sequence"/>
</dbReference>
<dbReference type="Pfam" id="PF13620">
    <property type="entry name" value="CarboxypepD_reg"/>
    <property type="match status" value="1"/>
</dbReference>
<feature type="domain" description="OmpA-like" evidence="2">
    <location>
        <begin position="604"/>
        <end position="670"/>
    </location>
</feature>
<dbReference type="InterPro" id="IPR011990">
    <property type="entry name" value="TPR-like_helical_dom_sf"/>
</dbReference>
<dbReference type="AlphaFoldDB" id="A0A4Q1JR81"/>
<dbReference type="RefSeq" id="WP_129253205.1">
    <property type="nucleotide sequence ID" value="NZ_SAXA01000002.1"/>
</dbReference>
<protein>
    <recommendedName>
        <fullName evidence="2">OmpA-like domain-containing protein</fullName>
    </recommendedName>
</protein>
<comment type="caution">
    <text evidence="3">The sequence shown here is derived from an EMBL/GenBank/DDBJ whole genome shotgun (WGS) entry which is preliminary data.</text>
</comment>